<reference evidence="3" key="1">
    <citation type="submission" date="2022-07" db="EMBL/GenBank/DDBJ databases">
        <title>Taxonomy of Novel Oxalotrophic and Methylotrophic Bacteria.</title>
        <authorList>
            <person name="Sahin N."/>
            <person name="Tani A."/>
        </authorList>
    </citation>
    <scope>NUCLEOTIDE SEQUENCE</scope>
    <source>
        <strain evidence="3">Y10</strain>
    </source>
</reference>
<evidence type="ECO:0000256" key="1">
    <source>
        <dbReference type="ARBA" id="ARBA00004613"/>
    </source>
</evidence>
<dbReference type="Proteomes" id="UP001143543">
    <property type="component" value="Unassembled WGS sequence"/>
</dbReference>
<accession>A0ABQ5MM17</accession>
<comment type="caution">
    <text evidence="3">The sequence shown here is derived from an EMBL/GenBank/DDBJ whole genome shotgun (WGS) entry which is preliminary data.</text>
</comment>
<sequence>MLLTCLCTLTTAQAQKKPKLETVATFGKSMPIGVSVTTDNRIFVAFPNYDGAGKYTLTELKNGQPTAYPNKSYNTKGDYKNHFVRVQDLYVDNHNHLWALDTKPASKSSIFGEDGKQADGLFKLVEIDTKTNKVVRSYFFEDLDKSVTALNDVRVDTNHKLAYLSDPGQAAIVVLDLTTGKSRVVLKESSFTLADEITITYKGTPMVNADGKPFSSNVNGIALTHDMKYFYFKPINKENLFRVETKYLADATLTKTQLASKVEDMGAVGITHGLVADKKGNIYLTTSTSYTITYMSPDGKLHTLIKDQNLLWPDSLGIGTDGYLYFSCSQLQRLPQWNNGKDRTEYPYKVYKVKLP</sequence>
<organism evidence="3 4">
    <name type="scientific">Neptunitalea lumnitzerae</name>
    <dbReference type="NCBI Taxonomy" id="2965509"/>
    <lineage>
        <taxon>Bacteria</taxon>
        <taxon>Pseudomonadati</taxon>
        <taxon>Bacteroidota</taxon>
        <taxon>Flavobacteriia</taxon>
        <taxon>Flavobacteriales</taxon>
        <taxon>Flavobacteriaceae</taxon>
        <taxon>Neptunitalea</taxon>
    </lineage>
</organism>
<evidence type="ECO:0000313" key="4">
    <source>
        <dbReference type="Proteomes" id="UP001143543"/>
    </source>
</evidence>
<proteinExistence type="predicted"/>
<evidence type="ECO:0000256" key="2">
    <source>
        <dbReference type="ARBA" id="ARBA00022525"/>
    </source>
</evidence>
<dbReference type="PANTHER" id="PTHR10009">
    <property type="entry name" value="PROTEIN YELLOW-RELATED"/>
    <property type="match status" value="1"/>
</dbReference>
<name>A0ABQ5MM17_9FLAO</name>
<evidence type="ECO:0000313" key="3">
    <source>
        <dbReference type="EMBL" id="GLB50432.1"/>
    </source>
</evidence>
<dbReference type="Gene3D" id="2.120.10.30">
    <property type="entry name" value="TolB, C-terminal domain"/>
    <property type="match status" value="1"/>
</dbReference>
<gene>
    <name evidence="3" type="ORF">Y10_28000</name>
</gene>
<comment type="subcellular location">
    <subcellularLocation>
        <location evidence="1">Secreted</location>
    </subcellularLocation>
</comment>
<keyword evidence="4" id="KW-1185">Reference proteome</keyword>
<protein>
    <recommendedName>
        <fullName evidence="5">Gluconolactonase</fullName>
    </recommendedName>
</protein>
<dbReference type="InterPro" id="IPR017996">
    <property type="entry name" value="MRJP/yellow-related"/>
</dbReference>
<evidence type="ECO:0008006" key="5">
    <source>
        <dbReference type="Google" id="ProtNLM"/>
    </source>
</evidence>
<dbReference type="InterPro" id="IPR011042">
    <property type="entry name" value="6-blade_b-propeller_TolB-like"/>
</dbReference>
<dbReference type="Pfam" id="PF03022">
    <property type="entry name" value="MRJP"/>
    <property type="match status" value="1"/>
</dbReference>
<dbReference type="SUPFAM" id="SSF101898">
    <property type="entry name" value="NHL repeat"/>
    <property type="match status" value="1"/>
</dbReference>
<keyword evidence="2" id="KW-0964">Secreted</keyword>
<dbReference type="EMBL" id="BRVO01000003">
    <property type="protein sequence ID" value="GLB50432.1"/>
    <property type="molecule type" value="Genomic_DNA"/>
</dbReference>
<dbReference type="PANTHER" id="PTHR10009:SF18">
    <property type="entry name" value="PROTEIN YELLOW-LIKE PROTEIN"/>
    <property type="match status" value="1"/>
</dbReference>